<name>A0A9W9TB08_9EURO</name>
<keyword evidence="3" id="KW-1185">Reference proteome</keyword>
<reference evidence="2" key="1">
    <citation type="submission" date="2022-12" db="EMBL/GenBank/DDBJ databases">
        <authorList>
            <person name="Petersen C."/>
        </authorList>
    </citation>
    <scope>NUCLEOTIDE SEQUENCE</scope>
    <source>
        <strain evidence="2">IBT 15544</strain>
    </source>
</reference>
<dbReference type="EMBL" id="JAPQKR010000005">
    <property type="protein sequence ID" value="KAJ5215901.1"/>
    <property type="molecule type" value="Genomic_DNA"/>
</dbReference>
<evidence type="ECO:0000256" key="1">
    <source>
        <dbReference type="SAM" id="MobiDB-lite"/>
    </source>
</evidence>
<dbReference type="Proteomes" id="UP001150904">
    <property type="component" value="Unassembled WGS sequence"/>
</dbReference>
<organism evidence="2 3">
    <name type="scientific">Penicillium cinerascens</name>
    <dbReference type="NCBI Taxonomy" id="70096"/>
    <lineage>
        <taxon>Eukaryota</taxon>
        <taxon>Fungi</taxon>
        <taxon>Dikarya</taxon>
        <taxon>Ascomycota</taxon>
        <taxon>Pezizomycotina</taxon>
        <taxon>Eurotiomycetes</taxon>
        <taxon>Eurotiomycetidae</taxon>
        <taxon>Eurotiales</taxon>
        <taxon>Aspergillaceae</taxon>
        <taxon>Penicillium</taxon>
    </lineage>
</organism>
<dbReference type="RefSeq" id="XP_058311714.1">
    <property type="nucleotide sequence ID" value="XM_058449370.1"/>
</dbReference>
<feature type="region of interest" description="Disordered" evidence="1">
    <location>
        <begin position="1"/>
        <end position="22"/>
    </location>
</feature>
<evidence type="ECO:0000313" key="2">
    <source>
        <dbReference type="EMBL" id="KAJ5215901.1"/>
    </source>
</evidence>
<accession>A0A9W9TB08</accession>
<dbReference type="AlphaFoldDB" id="A0A9W9TB08"/>
<sequence length="143" mass="15184">MRRNIVNPYPNSSSNSNSNSSSAPKAYLLNIRITPVAVPGPAKGARIKTISGLRSEIAGHPPISAPPGLLPRVFTMMSRPRAHAALRVLDRRLWSWAPRVLHSGKMHPAVALLSPTAAKMMIIAGVPGSVDIGNFVPTTPVAL</sequence>
<protein>
    <submittedName>
        <fullName evidence="2">Uncharacterized protein</fullName>
    </submittedName>
</protein>
<gene>
    <name evidence="2" type="ORF">N7498_002308</name>
</gene>
<dbReference type="GeneID" id="83176671"/>
<comment type="caution">
    <text evidence="2">The sequence shown here is derived from an EMBL/GenBank/DDBJ whole genome shotgun (WGS) entry which is preliminary data.</text>
</comment>
<evidence type="ECO:0000313" key="3">
    <source>
        <dbReference type="Proteomes" id="UP001150904"/>
    </source>
</evidence>
<reference evidence="2" key="2">
    <citation type="journal article" date="2023" name="IMA Fungus">
        <title>Comparative genomic study of the Penicillium genus elucidates a diverse pangenome and 15 lateral gene transfer events.</title>
        <authorList>
            <person name="Petersen C."/>
            <person name="Sorensen T."/>
            <person name="Nielsen M.R."/>
            <person name="Sondergaard T.E."/>
            <person name="Sorensen J.L."/>
            <person name="Fitzpatrick D.A."/>
            <person name="Frisvad J.C."/>
            <person name="Nielsen K.L."/>
        </authorList>
    </citation>
    <scope>NUCLEOTIDE SEQUENCE</scope>
    <source>
        <strain evidence="2">IBT 15544</strain>
    </source>
</reference>
<feature type="compositionally biased region" description="Low complexity" evidence="1">
    <location>
        <begin position="11"/>
        <end position="22"/>
    </location>
</feature>
<proteinExistence type="predicted"/>